<dbReference type="PANTHER" id="PTHR43721">
    <property type="entry name" value="ELONGATION FACTOR TU-RELATED"/>
    <property type="match status" value="1"/>
</dbReference>
<dbReference type="Gene3D" id="1.10.10.2770">
    <property type="match status" value="1"/>
</dbReference>
<evidence type="ECO:0000256" key="3">
    <source>
        <dbReference type="ARBA" id="ARBA00022741"/>
    </source>
</evidence>
<evidence type="ECO:0000256" key="2">
    <source>
        <dbReference type="ARBA" id="ARBA00022490"/>
    </source>
</evidence>
<dbReference type="InterPro" id="IPR057335">
    <property type="entry name" value="Beta-barrel_SelB"/>
</dbReference>
<dbReference type="NCBIfam" id="TIGR00231">
    <property type="entry name" value="small_GTP"/>
    <property type="match status" value="1"/>
</dbReference>
<keyword evidence="8" id="KW-1185">Reference proteome</keyword>
<dbReference type="CDD" id="cd15491">
    <property type="entry name" value="selB_III"/>
    <property type="match status" value="1"/>
</dbReference>
<dbReference type="Gene3D" id="2.40.30.10">
    <property type="entry name" value="Translation factors"/>
    <property type="match status" value="1"/>
</dbReference>
<evidence type="ECO:0000256" key="4">
    <source>
        <dbReference type="ARBA" id="ARBA00022917"/>
    </source>
</evidence>
<evidence type="ECO:0000256" key="1">
    <source>
        <dbReference type="ARBA" id="ARBA00004496"/>
    </source>
</evidence>
<name>A0A851GJL3_9BACT</name>
<keyword evidence="5" id="KW-0342">GTP-binding</keyword>
<dbReference type="GO" id="GO:0005525">
    <property type="term" value="F:GTP binding"/>
    <property type="evidence" value="ECO:0007669"/>
    <property type="project" value="UniProtKB-KW"/>
</dbReference>
<dbReference type="PRINTS" id="PR00315">
    <property type="entry name" value="ELONGATNFCT"/>
</dbReference>
<dbReference type="AlphaFoldDB" id="A0A851GJL3"/>
<dbReference type="SUPFAM" id="SSF46785">
    <property type="entry name" value="Winged helix' DNA-binding domain"/>
    <property type="match status" value="1"/>
</dbReference>
<dbReference type="Pfam" id="PF00009">
    <property type="entry name" value="GTP_EFTU"/>
    <property type="match status" value="1"/>
</dbReference>
<dbReference type="PROSITE" id="PS51722">
    <property type="entry name" value="G_TR_2"/>
    <property type="match status" value="1"/>
</dbReference>
<dbReference type="InterPro" id="IPR031157">
    <property type="entry name" value="G_TR_CS"/>
</dbReference>
<keyword evidence="3" id="KW-0547">Nucleotide-binding</keyword>
<keyword evidence="4" id="KW-0648">Protein biosynthesis</keyword>
<sequence length="637" mass="69752">MHLILGTAGHIDHGKSSLVRALTGTDPDRLPEEKARGVTIELGFAHLSLQDDHQTYELGIIDVPGHADFVNNMVSGVGALDIALFIIAADDGWMPQSEEHLHILTYLGVKRVIIAMTKSDLCDDVPFAIEVLRDELQGTDMAEAPIVPVSSTTGEGIDQLKQTLLQELKHCTAAADNGKPRLAIDRIFSPKGSGTVVTGTLTGGHVNLGDTLTLQPLGIPARVRYIQNHNQALEQAQPGMRTALNLPDLPIASPGKPGAQRGHTLTTETTGQASTTLDVLLTRLSRPIPGSQDRPLRHTETVILHHGSARCQARVILHGQNQLQPGESCLAQLRLETPVLLLSGDRIVLRDGAQQHTLAGGTILDALAERPGFRTDERAEFLQQRVQAPGTPRQDLLSLIHYKHQLPADQALPNHPASVSTIQDVQTDEIEQGSIIRHGDTLLDAPWWKQILQQAEMLIQQWHQTQPDLPSMPLEELEKSLPDCPQVLFRILPEALELKGYQRQGKGIAHSSHQLTLPEHLAADAKNILKALDQAGLQPPNKAELTPTPQAQQAMQFLIRSKEVIELDPKVVISRSSRDHAIHLVSNFLTSRGQGTASELRQELDSTRKVVMPLLEHLDAIGITSRNENYRTLQPTN</sequence>
<dbReference type="GO" id="GO:0003924">
    <property type="term" value="F:GTPase activity"/>
    <property type="evidence" value="ECO:0007669"/>
    <property type="project" value="InterPro"/>
</dbReference>
<dbReference type="SUPFAM" id="SSF50465">
    <property type="entry name" value="EF-Tu/eEF-1alpha/eIF2-gamma C-terminal domain"/>
    <property type="match status" value="1"/>
</dbReference>
<dbReference type="GO" id="GO:0001514">
    <property type="term" value="P:selenocysteine incorporation"/>
    <property type="evidence" value="ECO:0007669"/>
    <property type="project" value="InterPro"/>
</dbReference>
<dbReference type="NCBIfam" id="TIGR00475">
    <property type="entry name" value="selB"/>
    <property type="match status" value="1"/>
</dbReference>
<comment type="subcellular location">
    <subcellularLocation>
        <location evidence="1">Cytoplasm</location>
    </subcellularLocation>
</comment>
<dbReference type="GO" id="GO:0005737">
    <property type="term" value="C:cytoplasm"/>
    <property type="evidence" value="ECO:0007669"/>
    <property type="project" value="UniProtKB-SubCell"/>
</dbReference>
<dbReference type="InterPro" id="IPR009001">
    <property type="entry name" value="Transl_elong_EF1A/Init_IF2_C"/>
</dbReference>
<dbReference type="InterPro" id="IPR004535">
    <property type="entry name" value="Transl_elong_SelB"/>
</dbReference>
<protein>
    <submittedName>
        <fullName evidence="7">Selenocysteine-specific translation elongation factor</fullName>
    </submittedName>
</protein>
<dbReference type="SUPFAM" id="SSF50447">
    <property type="entry name" value="Translation proteins"/>
    <property type="match status" value="1"/>
</dbReference>
<dbReference type="Gene3D" id="1.10.10.10">
    <property type="entry name" value="Winged helix-like DNA-binding domain superfamily/Winged helix DNA-binding domain"/>
    <property type="match status" value="1"/>
</dbReference>
<comment type="caution">
    <text evidence="7">The sequence shown here is derived from an EMBL/GenBank/DDBJ whole genome shotgun (WGS) entry which is preliminary data.</text>
</comment>
<dbReference type="RefSeq" id="WP_178932700.1">
    <property type="nucleotide sequence ID" value="NZ_JACBAZ010000004.1"/>
</dbReference>
<evidence type="ECO:0000313" key="8">
    <source>
        <dbReference type="Proteomes" id="UP000557872"/>
    </source>
</evidence>
<gene>
    <name evidence="7" type="primary">selB</name>
    <name evidence="7" type="ORF">HW115_10595</name>
</gene>
<accession>A0A851GJL3</accession>
<dbReference type="GO" id="GO:0003723">
    <property type="term" value="F:RNA binding"/>
    <property type="evidence" value="ECO:0007669"/>
    <property type="project" value="InterPro"/>
</dbReference>
<dbReference type="InterPro" id="IPR015191">
    <property type="entry name" value="SelB_WHD4"/>
</dbReference>
<dbReference type="Proteomes" id="UP000557872">
    <property type="component" value="Unassembled WGS sequence"/>
</dbReference>
<reference evidence="7 8" key="1">
    <citation type="submission" date="2020-07" db="EMBL/GenBank/DDBJ databases">
        <title>Roseicoccus Jingziensis gen. nov., sp. nov., isolated from coastal seawater.</title>
        <authorList>
            <person name="Feng X."/>
        </authorList>
    </citation>
    <scope>NUCLEOTIDE SEQUENCE [LARGE SCALE GENOMIC DNA]</scope>
    <source>
        <strain evidence="7 8">N1E253</strain>
    </source>
</reference>
<dbReference type="Gene3D" id="3.40.50.300">
    <property type="entry name" value="P-loop containing nucleotide triphosphate hydrolases"/>
    <property type="match status" value="1"/>
</dbReference>
<dbReference type="InterPro" id="IPR027417">
    <property type="entry name" value="P-loop_NTPase"/>
</dbReference>
<evidence type="ECO:0000256" key="5">
    <source>
        <dbReference type="ARBA" id="ARBA00023134"/>
    </source>
</evidence>
<dbReference type="InterPro" id="IPR036390">
    <property type="entry name" value="WH_DNA-bd_sf"/>
</dbReference>
<dbReference type="InterPro" id="IPR050055">
    <property type="entry name" value="EF-Tu_GTPase"/>
</dbReference>
<dbReference type="InterPro" id="IPR009000">
    <property type="entry name" value="Transl_B-barrel_sf"/>
</dbReference>
<organism evidence="7 8">
    <name type="scientific">Oceaniferula marina</name>
    <dbReference type="NCBI Taxonomy" id="2748318"/>
    <lineage>
        <taxon>Bacteria</taxon>
        <taxon>Pseudomonadati</taxon>
        <taxon>Verrucomicrobiota</taxon>
        <taxon>Verrucomicrobiia</taxon>
        <taxon>Verrucomicrobiales</taxon>
        <taxon>Verrucomicrobiaceae</taxon>
        <taxon>Oceaniferula</taxon>
    </lineage>
</organism>
<keyword evidence="2" id="KW-0963">Cytoplasm</keyword>
<dbReference type="Pfam" id="PF09107">
    <property type="entry name" value="WHD_3rd_SelB"/>
    <property type="match status" value="1"/>
</dbReference>
<keyword evidence="7" id="KW-0251">Elongation factor</keyword>
<evidence type="ECO:0000313" key="7">
    <source>
        <dbReference type="EMBL" id="NWK56061.1"/>
    </source>
</evidence>
<feature type="domain" description="Tr-type G" evidence="6">
    <location>
        <begin position="1"/>
        <end position="174"/>
    </location>
</feature>
<dbReference type="PROSITE" id="PS00301">
    <property type="entry name" value="G_TR_1"/>
    <property type="match status" value="1"/>
</dbReference>
<dbReference type="Pfam" id="PF25461">
    <property type="entry name" value="Beta-barrel_SelB"/>
    <property type="match status" value="1"/>
</dbReference>
<dbReference type="InterPro" id="IPR005225">
    <property type="entry name" value="Small_GTP-bd"/>
</dbReference>
<dbReference type="GO" id="GO:0003746">
    <property type="term" value="F:translation elongation factor activity"/>
    <property type="evidence" value="ECO:0007669"/>
    <property type="project" value="UniProtKB-KW"/>
</dbReference>
<dbReference type="CDD" id="cd04171">
    <property type="entry name" value="SelB"/>
    <property type="match status" value="1"/>
</dbReference>
<dbReference type="EMBL" id="JACBAZ010000004">
    <property type="protein sequence ID" value="NWK56061.1"/>
    <property type="molecule type" value="Genomic_DNA"/>
</dbReference>
<dbReference type="InterPro" id="IPR036388">
    <property type="entry name" value="WH-like_DNA-bd_sf"/>
</dbReference>
<dbReference type="SUPFAM" id="SSF52540">
    <property type="entry name" value="P-loop containing nucleoside triphosphate hydrolases"/>
    <property type="match status" value="1"/>
</dbReference>
<evidence type="ECO:0000259" key="6">
    <source>
        <dbReference type="PROSITE" id="PS51722"/>
    </source>
</evidence>
<dbReference type="PANTHER" id="PTHR43721:SF11">
    <property type="entry name" value="SELENOCYSTEINE-SPECIFIC ELONGATION FACTOR"/>
    <property type="match status" value="1"/>
</dbReference>
<proteinExistence type="predicted"/>
<dbReference type="InterPro" id="IPR000795">
    <property type="entry name" value="T_Tr_GTP-bd_dom"/>
</dbReference>